<dbReference type="STRING" id="7897.ENSLACP00000005244"/>
<evidence type="ECO:0000256" key="5">
    <source>
        <dbReference type="ARBA" id="ARBA00022794"/>
    </source>
</evidence>
<dbReference type="GO" id="GO:0031514">
    <property type="term" value="C:motile cilium"/>
    <property type="evidence" value="ECO:0007669"/>
    <property type="project" value="Ensembl"/>
</dbReference>
<dbReference type="EMBL" id="AFYH01245492">
    <property type="status" value="NOT_ANNOTATED_CDS"/>
    <property type="molecule type" value="Genomic_DNA"/>
</dbReference>
<keyword evidence="8" id="KW-0966">Cell projection</keyword>
<protein>
    <recommendedName>
        <fullName evidence="3">Cilia- and flagella-associated protein 206</fullName>
    </recommendedName>
</protein>
<dbReference type="Ensembl" id="ENSLACT00000005291.1">
    <property type="protein sequence ID" value="ENSLACP00000005244.1"/>
    <property type="gene ID" value="ENSLACG00000004659.1"/>
</dbReference>
<dbReference type="GeneTree" id="ENSGT00390000016036"/>
<comment type="subcellular location">
    <subcellularLocation>
        <location evidence="1">Cytoplasm</location>
        <location evidence="1">Cytoskeleton</location>
        <location evidence="1">Cilium axoneme</location>
    </subcellularLocation>
</comment>
<evidence type="ECO:0000256" key="2">
    <source>
        <dbReference type="ARBA" id="ARBA00010500"/>
    </source>
</evidence>
<dbReference type="HOGENOM" id="CLU_030061_0_0_1"/>
<accession>H3A6H3</accession>
<dbReference type="FunCoup" id="H3A6H3">
    <property type="interactions" value="84"/>
</dbReference>
<reference evidence="10" key="3">
    <citation type="submission" date="2025-09" db="UniProtKB">
        <authorList>
            <consortium name="Ensembl"/>
        </authorList>
    </citation>
    <scope>IDENTIFICATION</scope>
</reference>
<evidence type="ECO:0000256" key="9">
    <source>
        <dbReference type="ARBA" id="ARBA00045321"/>
    </source>
</evidence>
<evidence type="ECO:0000256" key="7">
    <source>
        <dbReference type="ARBA" id="ARBA00023212"/>
    </source>
</evidence>
<dbReference type="GO" id="GO:0005930">
    <property type="term" value="C:axoneme"/>
    <property type="evidence" value="ECO:0007669"/>
    <property type="project" value="UniProtKB-SubCell"/>
</dbReference>
<evidence type="ECO:0000256" key="1">
    <source>
        <dbReference type="ARBA" id="ARBA00004430"/>
    </source>
</evidence>
<keyword evidence="11" id="KW-1185">Reference proteome</keyword>
<dbReference type="EMBL" id="AFYH01245496">
    <property type="status" value="NOT_ANNOTATED_CDS"/>
    <property type="molecule type" value="Genomic_DNA"/>
</dbReference>
<keyword evidence="7" id="KW-0206">Cytoskeleton</keyword>
<proteinExistence type="inferred from homology"/>
<keyword evidence="5" id="KW-0970">Cilium biogenesis/degradation</keyword>
<keyword evidence="4" id="KW-0963">Cytoplasm</keyword>
<dbReference type="EMBL" id="AFYH01245495">
    <property type="status" value="NOT_ANNOTATED_CDS"/>
    <property type="molecule type" value="Genomic_DNA"/>
</dbReference>
<comment type="function">
    <text evidence="9">Essential for sperm motility and is involved in the regulation of the beating frequency of motile cilia on the epithelial cells of the respiratory tract. Required for the establishment of radial spokes in sperm flagella.</text>
</comment>
<evidence type="ECO:0000256" key="3">
    <source>
        <dbReference type="ARBA" id="ARBA00021602"/>
    </source>
</evidence>
<dbReference type="InterPro" id="IPR021897">
    <property type="entry name" value="FAP206"/>
</dbReference>
<reference evidence="11" key="1">
    <citation type="submission" date="2011-08" db="EMBL/GenBank/DDBJ databases">
        <title>The draft genome of Latimeria chalumnae.</title>
        <authorList>
            <person name="Di Palma F."/>
            <person name="Alfoldi J."/>
            <person name="Johnson J."/>
            <person name="Berlin A."/>
            <person name="Gnerre S."/>
            <person name="Jaffe D."/>
            <person name="MacCallum I."/>
            <person name="Young S."/>
            <person name="Walker B.J."/>
            <person name="Lander E."/>
            <person name="Lindblad-Toh K."/>
        </authorList>
    </citation>
    <scope>NUCLEOTIDE SEQUENCE [LARGE SCALE GENOMIC DNA]</scope>
    <source>
        <strain evidence="11">Wild caught</strain>
    </source>
</reference>
<dbReference type="Proteomes" id="UP000008672">
    <property type="component" value="Unassembled WGS sequence"/>
</dbReference>
<evidence type="ECO:0000313" key="11">
    <source>
        <dbReference type="Proteomes" id="UP000008672"/>
    </source>
</evidence>
<dbReference type="GO" id="GO:1901317">
    <property type="term" value="P:regulation of flagellated sperm motility"/>
    <property type="evidence" value="ECO:0007669"/>
    <property type="project" value="TreeGrafter"/>
</dbReference>
<reference evidence="10" key="2">
    <citation type="submission" date="2025-08" db="UniProtKB">
        <authorList>
            <consortium name="Ensembl"/>
        </authorList>
    </citation>
    <scope>IDENTIFICATION</scope>
</reference>
<dbReference type="GO" id="GO:0003356">
    <property type="term" value="P:regulation of cilium beat frequency"/>
    <property type="evidence" value="ECO:0007669"/>
    <property type="project" value="TreeGrafter"/>
</dbReference>
<gene>
    <name evidence="10" type="primary">CFAP206</name>
</gene>
<dbReference type="PANTHER" id="PTHR21442:SF0">
    <property type="entry name" value="CILIA- AND FLAGELLA-ASSOCIATED PROTEIN 206"/>
    <property type="match status" value="1"/>
</dbReference>
<keyword evidence="6" id="KW-0969">Cilium</keyword>
<dbReference type="EMBL" id="AFYH01245494">
    <property type="status" value="NOT_ANNOTATED_CDS"/>
    <property type="molecule type" value="Genomic_DNA"/>
</dbReference>
<sequence>MSQAQAESVIKNIIREIAQECTNKGETVSETLVAFIVKAVVLDPRNEFNVDRTLTKTDVQNLIKLCVDRLLDKNSVSLETIKMQVYFDMNYTSRAEQLSGGLSALRSYLICISADSCNDQRFLHSFIERLHYSKVFHYLLKLRGRERENMFLTLMFVSAALQSVFPQTELGTFLSLNKKNKEHQLKELTMIVTGIRLFNRDCGKGGEGIDNLPAVLNEAIPATTKQIDTELHISLHLSFCYTATLEKKAWDTQSENLSNQLKEALYSVRQHVVFLRIILAWVLLCTELCGVYVKNPNKSVWCVSFCLKKKKKKKKNLVVPHFIAVSNLWTGFQNELVLLSVLSNIAVNLQPLMEIHKKLFPLDMLQHLLEDIIVKTDEERIQETKENRVNSSDFRNQEWLFPETTANFDKLLLQNRGFCSYTFAKNGVLLPGNPAIGILKYKENYYSFSSKEAAYAFANNPDKYITMTMEKAMQHAELIQLLELYQFFTSVTPHSEKKNKIGGRLLIKPITRCDSSTQTDTHILESNIVKSYEWNEWELRRKAIKLANLRTKVTHSMQANLSHMRRENCSQVYLPKDVGTQTKRENSSNVPKPQIFLAGLRGNIPKATHMVKVNLTRAVDET</sequence>
<dbReference type="AlphaFoldDB" id="H3A6H3"/>
<dbReference type="OMA" id="QLMELMC"/>
<dbReference type="eggNOG" id="ENOG502QTGJ">
    <property type="taxonomic scope" value="Eukaryota"/>
</dbReference>
<dbReference type="InParanoid" id="H3A6H3"/>
<evidence type="ECO:0000256" key="8">
    <source>
        <dbReference type="ARBA" id="ARBA00023273"/>
    </source>
</evidence>
<dbReference type="GO" id="GO:0007288">
    <property type="term" value="P:sperm axoneme assembly"/>
    <property type="evidence" value="ECO:0007669"/>
    <property type="project" value="TreeGrafter"/>
</dbReference>
<dbReference type="Pfam" id="PF12018">
    <property type="entry name" value="FAP206"/>
    <property type="match status" value="1"/>
</dbReference>
<organism evidence="10 11">
    <name type="scientific">Latimeria chalumnae</name>
    <name type="common">Coelacanth</name>
    <dbReference type="NCBI Taxonomy" id="7897"/>
    <lineage>
        <taxon>Eukaryota</taxon>
        <taxon>Metazoa</taxon>
        <taxon>Chordata</taxon>
        <taxon>Craniata</taxon>
        <taxon>Vertebrata</taxon>
        <taxon>Euteleostomi</taxon>
        <taxon>Coelacanthiformes</taxon>
        <taxon>Coelacanthidae</taxon>
        <taxon>Latimeria</taxon>
    </lineage>
</organism>
<dbReference type="PANTHER" id="PTHR21442">
    <property type="entry name" value="CILIA- AND FLAGELLA-ASSOCIATED PROTEIN 206"/>
    <property type="match status" value="1"/>
</dbReference>
<evidence type="ECO:0000313" key="10">
    <source>
        <dbReference type="Ensembl" id="ENSLACP00000005244.1"/>
    </source>
</evidence>
<dbReference type="EMBL" id="AFYH01245493">
    <property type="status" value="NOT_ANNOTATED_CDS"/>
    <property type="molecule type" value="Genomic_DNA"/>
</dbReference>
<name>H3A6H3_LATCH</name>
<evidence type="ECO:0000256" key="6">
    <source>
        <dbReference type="ARBA" id="ARBA00023069"/>
    </source>
</evidence>
<dbReference type="GO" id="GO:0036064">
    <property type="term" value="C:ciliary basal body"/>
    <property type="evidence" value="ECO:0007669"/>
    <property type="project" value="TreeGrafter"/>
</dbReference>
<evidence type="ECO:0000256" key="4">
    <source>
        <dbReference type="ARBA" id="ARBA00022490"/>
    </source>
</evidence>
<comment type="similarity">
    <text evidence="2">Belongs to the CFAP206 family.</text>
</comment>